<keyword evidence="4" id="KW-1185">Reference proteome</keyword>
<dbReference type="HOGENOM" id="CLU_1399792_0_0_2"/>
<dbReference type="GO" id="GO:0006508">
    <property type="term" value="P:proteolysis"/>
    <property type="evidence" value="ECO:0007669"/>
    <property type="project" value="UniProtKB-KW"/>
</dbReference>
<evidence type="ECO:0000259" key="2">
    <source>
        <dbReference type="Pfam" id="PF02517"/>
    </source>
</evidence>
<dbReference type="STRING" id="1343739.PAP_04200"/>
<dbReference type="GO" id="GO:0080120">
    <property type="term" value="P:CAAX-box protein maturation"/>
    <property type="evidence" value="ECO:0007669"/>
    <property type="project" value="UniProtKB-ARBA"/>
</dbReference>
<dbReference type="OrthoDB" id="86156at2157"/>
<dbReference type="NCBIfam" id="NF040590">
    <property type="entry name" value="Pyro_CPBP_1"/>
    <property type="match status" value="1"/>
</dbReference>
<dbReference type="InterPro" id="IPR003675">
    <property type="entry name" value="Rce1/LyrA-like_dom"/>
</dbReference>
<dbReference type="AlphaFoldDB" id="A0A075LSI8"/>
<proteinExistence type="predicted"/>
<sequence>MSKTYVLYAVSLIFIALNWRLGKNIYEWAFYDTLFYLALPLILAYLLGFKPKELGFKLGNREGYKWALALFFLTLPLSIYASTLESFKNFYPIFTYSSWRDFLLKELLIGAIMLSHEAFYRGILLFPLAKKNEWMGILAQNIPYTLIHIGKPPLELPYSFIAGIVFAKMDLKSESFLPSFLLHWIGAVVFDILCIIA</sequence>
<dbReference type="RefSeq" id="WP_048164834.1">
    <property type="nucleotide sequence ID" value="NZ_CP006019.1"/>
</dbReference>
<name>A0A075LSI8_9EURY</name>
<dbReference type="Proteomes" id="UP000027981">
    <property type="component" value="Chromosome"/>
</dbReference>
<keyword evidence="3" id="KW-0482">Metalloprotease</keyword>
<reference evidence="4" key="1">
    <citation type="submission" date="2013-06" db="EMBL/GenBank/DDBJ databases">
        <title>Complete Genome Sequence of Hyperthermophilic Palaeococcus pacificus DY20341T, Isolated from a Deep-Sea Hydrothermal Sediments.</title>
        <authorList>
            <person name="Zeng X."/>
            <person name="Shao Z."/>
        </authorList>
    </citation>
    <scope>NUCLEOTIDE SEQUENCE [LARGE SCALE GENOMIC DNA]</scope>
    <source>
        <strain evidence="4">DY20341</strain>
    </source>
</reference>
<dbReference type="GO" id="GO:0004175">
    <property type="term" value="F:endopeptidase activity"/>
    <property type="evidence" value="ECO:0007669"/>
    <property type="project" value="UniProtKB-ARBA"/>
</dbReference>
<keyword evidence="1" id="KW-1133">Transmembrane helix</keyword>
<keyword evidence="3" id="KW-0378">Hydrolase</keyword>
<feature type="transmembrane region" description="Helical" evidence="1">
    <location>
        <begin position="5"/>
        <end position="22"/>
    </location>
</feature>
<dbReference type="GeneID" id="24841966"/>
<dbReference type="GO" id="GO:0008237">
    <property type="term" value="F:metallopeptidase activity"/>
    <property type="evidence" value="ECO:0007669"/>
    <property type="project" value="UniProtKB-KW"/>
</dbReference>
<keyword evidence="1" id="KW-0472">Membrane</keyword>
<protein>
    <submittedName>
        <fullName evidence="3">Membrane-associated metalloprotease</fullName>
    </submittedName>
</protein>
<feature type="transmembrane region" description="Helical" evidence="1">
    <location>
        <begin position="28"/>
        <end position="47"/>
    </location>
</feature>
<keyword evidence="1" id="KW-0812">Transmembrane</keyword>
<dbReference type="KEGG" id="ppac:PAP_04200"/>
<feature type="domain" description="CAAX prenyl protease 2/Lysostaphin resistance protein A-like" evidence="2">
    <location>
        <begin position="113"/>
        <end position="185"/>
    </location>
</feature>
<evidence type="ECO:0000313" key="3">
    <source>
        <dbReference type="EMBL" id="AIF69254.1"/>
    </source>
</evidence>
<accession>A0A075LSI8</accession>
<organism evidence="3 4">
    <name type="scientific">Palaeococcus pacificus DY20341</name>
    <dbReference type="NCBI Taxonomy" id="1343739"/>
    <lineage>
        <taxon>Archaea</taxon>
        <taxon>Methanobacteriati</taxon>
        <taxon>Methanobacteriota</taxon>
        <taxon>Thermococci</taxon>
        <taxon>Thermococcales</taxon>
        <taxon>Thermococcaceae</taxon>
        <taxon>Palaeococcus</taxon>
    </lineage>
</organism>
<gene>
    <name evidence="3" type="ORF">PAP_04200</name>
</gene>
<evidence type="ECO:0000256" key="1">
    <source>
        <dbReference type="SAM" id="Phobius"/>
    </source>
</evidence>
<keyword evidence="3" id="KW-0645">Protease</keyword>
<evidence type="ECO:0000313" key="4">
    <source>
        <dbReference type="Proteomes" id="UP000027981"/>
    </source>
</evidence>
<feature type="transmembrane region" description="Helical" evidence="1">
    <location>
        <begin position="68"/>
        <end position="87"/>
    </location>
</feature>
<dbReference type="EMBL" id="CP006019">
    <property type="protein sequence ID" value="AIF69254.1"/>
    <property type="molecule type" value="Genomic_DNA"/>
</dbReference>
<reference evidence="3 4" key="2">
    <citation type="journal article" date="2015" name="Genome Announc.">
        <title>Complete Genome Sequence of Hyperthermophilic Piezophilic Archaeon Palaeococcus pacificus DY20341T, Isolated from Deep-Sea Hydrothermal Sediments.</title>
        <authorList>
            <person name="Zeng X."/>
            <person name="Jebbar M."/>
            <person name="Shao Z."/>
        </authorList>
    </citation>
    <scope>NUCLEOTIDE SEQUENCE [LARGE SCALE GENOMIC DNA]</scope>
    <source>
        <strain evidence="3 4">DY20341</strain>
    </source>
</reference>
<dbReference type="eggNOG" id="arCOG05750">
    <property type="taxonomic scope" value="Archaea"/>
</dbReference>
<dbReference type="Pfam" id="PF02517">
    <property type="entry name" value="Rce1-like"/>
    <property type="match status" value="1"/>
</dbReference>